<accession>A0AAP0R2K2</accession>
<reference evidence="3 4" key="1">
    <citation type="submission" date="2024-05" db="EMBL/GenBank/DDBJ databases">
        <title>Haplotype-resolved chromosome-level genome assembly of Huyou (Citrus changshanensis).</title>
        <authorList>
            <person name="Miao C."/>
            <person name="Chen W."/>
            <person name="Wu Y."/>
            <person name="Wang L."/>
            <person name="Zhao S."/>
            <person name="Grierson D."/>
            <person name="Xu C."/>
            <person name="Chen K."/>
        </authorList>
    </citation>
    <scope>NUCLEOTIDE SEQUENCE [LARGE SCALE GENOMIC DNA]</scope>
    <source>
        <strain evidence="3">01-14</strain>
        <tissue evidence="3">Leaf</tissue>
    </source>
</reference>
<evidence type="ECO:0000313" key="3">
    <source>
        <dbReference type="EMBL" id="KAK9228211.1"/>
    </source>
</evidence>
<organism evidence="3 4">
    <name type="scientific">Citrus x changshan-huyou</name>
    <dbReference type="NCBI Taxonomy" id="2935761"/>
    <lineage>
        <taxon>Eukaryota</taxon>
        <taxon>Viridiplantae</taxon>
        <taxon>Streptophyta</taxon>
        <taxon>Embryophyta</taxon>
        <taxon>Tracheophyta</taxon>
        <taxon>Spermatophyta</taxon>
        <taxon>Magnoliopsida</taxon>
        <taxon>eudicotyledons</taxon>
        <taxon>Gunneridae</taxon>
        <taxon>Pentapetalae</taxon>
        <taxon>rosids</taxon>
        <taxon>malvids</taxon>
        <taxon>Sapindales</taxon>
        <taxon>Rutaceae</taxon>
        <taxon>Aurantioideae</taxon>
        <taxon>Citrus</taxon>
    </lineage>
</organism>
<dbReference type="EMBL" id="JBCGBO010000001">
    <property type="protein sequence ID" value="KAK9228211.1"/>
    <property type="molecule type" value="Genomic_DNA"/>
</dbReference>
<protein>
    <submittedName>
        <fullName evidence="3">Uncharacterized protein</fullName>
    </submittedName>
</protein>
<comment type="caution">
    <text evidence="3">The sequence shown here is derived from an EMBL/GenBank/DDBJ whole genome shotgun (WGS) entry which is preliminary data.</text>
</comment>
<sequence>MLSSRERKKERKRLVNYLALLDLLEVGPLVKGQREPWSDKSGKRLRWGCTEEESDADMTRPKSEGRPNNCTPRCPDTMILSVLTPLINSFSNLIFILFLHAY</sequence>
<dbReference type="AlphaFoldDB" id="A0AAP0R2K2"/>
<dbReference type="Proteomes" id="UP001428341">
    <property type="component" value="Unassembled WGS sequence"/>
</dbReference>
<feature type="transmembrane region" description="Helical" evidence="2">
    <location>
        <begin position="78"/>
        <end position="99"/>
    </location>
</feature>
<keyword evidence="2" id="KW-0812">Transmembrane</keyword>
<name>A0AAP0R2K2_9ROSI</name>
<proteinExistence type="predicted"/>
<evidence type="ECO:0000256" key="1">
    <source>
        <dbReference type="SAM" id="MobiDB-lite"/>
    </source>
</evidence>
<feature type="region of interest" description="Disordered" evidence="1">
    <location>
        <begin position="50"/>
        <end position="71"/>
    </location>
</feature>
<keyword evidence="2" id="KW-0472">Membrane</keyword>
<evidence type="ECO:0000313" key="4">
    <source>
        <dbReference type="Proteomes" id="UP001428341"/>
    </source>
</evidence>
<evidence type="ECO:0000256" key="2">
    <source>
        <dbReference type="SAM" id="Phobius"/>
    </source>
</evidence>
<gene>
    <name evidence="3" type="ORF">WN944_021160</name>
</gene>
<keyword evidence="2" id="KW-1133">Transmembrane helix</keyword>
<keyword evidence="4" id="KW-1185">Reference proteome</keyword>